<feature type="signal peptide" evidence="2">
    <location>
        <begin position="1"/>
        <end position="18"/>
    </location>
</feature>
<feature type="region of interest" description="Disordered" evidence="1">
    <location>
        <begin position="58"/>
        <end position="79"/>
    </location>
</feature>
<dbReference type="RefSeq" id="XP_047843921.1">
    <property type="nucleotide sequence ID" value="XM_047987930.1"/>
</dbReference>
<dbReference type="GO" id="GO:0019863">
    <property type="term" value="F:IgE binding"/>
    <property type="evidence" value="ECO:0007669"/>
    <property type="project" value="InterPro"/>
</dbReference>
<evidence type="ECO:0008006" key="5">
    <source>
        <dbReference type="Google" id="ProtNLM"/>
    </source>
</evidence>
<gene>
    <name evidence="3" type="ORF">JDV02_006527</name>
</gene>
<dbReference type="Pfam" id="PF25312">
    <property type="entry name" value="Allergen_Asp_f_4"/>
    <property type="match status" value="1"/>
</dbReference>
<dbReference type="EMBL" id="CP086359">
    <property type="protein sequence ID" value="UNI20440.1"/>
    <property type="molecule type" value="Genomic_DNA"/>
</dbReference>
<evidence type="ECO:0000256" key="1">
    <source>
        <dbReference type="SAM" id="MobiDB-lite"/>
    </source>
</evidence>
<dbReference type="InterPro" id="IPR038903">
    <property type="entry name" value="Allergen_Asp_f_4"/>
</dbReference>
<dbReference type="PANTHER" id="PTHR42039:SF1">
    <property type="entry name" value="PUTATIVE (AFU_ORTHOLOGUE AFUA_3G02940)-RELATED"/>
    <property type="match status" value="1"/>
</dbReference>
<keyword evidence="2" id="KW-0732">Signal</keyword>
<dbReference type="KEGG" id="ptkz:JDV02_006527"/>
<dbReference type="PANTHER" id="PTHR42039">
    <property type="entry name" value="PUTATIVE (AFU_ORTHOLOGUE AFUA_3G02940)-RELATED"/>
    <property type="match status" value="1"/>
</dbReference>
<sequence>MKVSTTAIFLATALGVAAHPSGAAHQHQHLHKRLDFVKAGKPAPAPVKAEVQPTIVAPPPAATSTQAAQSSAGGSGGSGAGVKQYTPFCGGGKRATVEQIAYKGNVGGTGSQYGCNMMLVSLDIMDKYDYRNTFVETQGKDQKCACWNKIGPEGLINGFFANANPNALKFDLPANSKQGVVFDKNSQGACACGVGELTSTKNGMFGGTWFEFDFGNESNNEWSGGDASCLTAFDEKSPITAMTVSGGPCDGSSHTESIVNSDGTGSNAFLGGMNKMDGIGFNIPRTSGPICFKIKV</sequence>
<evidence type="ECO:0000256" key="2">
    <source>
        <dbReference type="SAM" id="SignalP"/>
    </source>
</evidence>
<accession>A0A9Q8QIQ9</accession>
<feature type="compositionally biased region" description="Low complexity" evidence="1">
    <location>
        <begin position="62"/>
        <end position="72"/>
    </location>
</feature>
<evidence type="ECO:0000313" key="4">
    <source>
        <dbReference type="Proteomes" id="UP000829364"/>
    </source>
</evidence>
<reference evidence="3" key="1">
    <citation type="submission" date="2021-11" db="EMBL/GenBank/DDBJ databases">
        <title>Purpureocillium_takamizusanense_genome.</title>
        <authorList>
            <person name="Nguyen N.-H."/>
        </authorList>
    </citation>
    <scope>NUCLEOTIDE SEQUENCE</scope>
    <source>
        <strain evidence="3">PT3</strain>
    </source>
</reference>
<dbReference type="GeneID" id="72068476"/>
<protein>
    <recommendedName>
        <fullName evidence="5">Allergen Asp f 4</fullName>
    </recommendedName>
</protein>
<organism evidence="3 4">
    <name type="scientific">Purpureocillium takamizusanense</name>
    <dbReference type="NCBI Taxonomy" id="2060973"/>
    <lineage>
        <taxon>Eukaryota</taxon>
        <taxon>Fungi</taxon>
        <taxon>Dikarya</taxon>
        <taxon>Ascomycota</taxon>
        <taxon>Pezizomycotina</taxon>
        <taxon>Sordariomycetes</taxon>
        <taxon>Hypocreomycetidae</taxon>
        <taxon>Hypocreales</taxon>
        <taxon>Ophiocordycipitaceae</taxon>
        <taxon>Purpureocillium</taxon>
    </lineage>
</organism>
<evidence type="ECO:0000313" key="3">
    <source>
        <dbReference type="EMBL" id="UNI20440.1"/>
    </source>
</evidence>
<dbReference type="OrthoDB" id="118256at2759"/>
<dbReference type="GO" id="GO:0005576">
    <property type="term" value="C:extracellular region"/>
    <property type="evidence" value="ECO:0007669"/>
    <property type="project" value="InterPro"/>
</dbReference>
<proteinExistence type="predicted"/>
<feature type="chain" id="PRO_5040454984" description="Allergen Asp f 4" evidence="2">
    <location>
        <begin position="19"/>
        <end position="296"/>
    </location>
</feature>
<dbReference type="AlphaFoldDB" id="A0A9Q8QIQ9"/>
<keyword evidence="4" id="KW-1185">Reference proteome</keyword>
<name>A0A9Q8QIQ9_9HYPO</name>
<dbReference type="Proteomes" id="UP000829364">
    <property type="component" value="Chromosome 6"/>
</dbReference>